<evidence type="ECO:0000256" key="1">
    <source>
        <dbReference type="SAM" id="MobiDB-lite"/>
    </source>
</evidence>
<organism evidence="2 3">
    <name type="scientific">Solanum tuberosum</name>
    <name type="common">Potato</name>
    <dbReference type="NCBI Taxonomy" id="4113"/>
    <lineage>
        <taxon>Eukaryota</taxon>
        <taxon>Viridiplantae</taxon>
        <taxon>Streptophyta</taxon>
        <taxon>Embryophyta</taxon>
        <taxon>Tracheophyta</taxon>
        <taxon>Spermatophyta</taxon>
        <taxon>Magnoliopsida</taxon>
        <taxon>eudicotyledons</taxon>
        <taxon>Gunneridae</taxon>
        <taxon>Pentapetalae</taxon>
        <taxon>asterids</taxon>
        <taxon>lamiids</taxon>
        <taxon>Solanales</taxon>
        <taxon>Solanaceae</taxon>
        <taxon>Solanoideae</taxon>
        <taxon>Solaneae</taxon>
        <taxon>Solanum</taxon>
    </lineage>
</organism>
<name>A0ABQ7U9J4_SOLTU</name>
<protein>
    <submittedName>
        <fullName evidence="2">Uncharacterized protein</fullName>
    </submittedName>
</protein>
<feature type="compositionally biased region" description="Basic residues" evidence="1">
    <location>
        <begin position="238"/>
        <end position="248"/>
    </location>
</feature>
<dbReference type="EMBL" id="JAIVGD010000023">
    <property type="protein sequence ID" value="KAH0742938.1"/>
    <property type="molecule type" value="Genomic_DNA"/>
</dbReference>
<feature type="compositionally biased region" description="Polar residues" evidence="1">
    <location>
        <begin position="44"/>
        <end position="62"/>
    </location>
</feature>
<feature type="compositionally biased region" description="Low complexity" evidence="1">
    <location>
        <begin position="25"/>
        <end position="40"/>
    </location>
</feature>
<dbReference type="Proteomes" id="UP000826656">
    <property type="component" value="Unassembled WGS sequence"/>
</dbReference>
<gene>
    <name evidence="2" type="ORF">KY290_030931</name>
</gene>
<feature type="compositionally biased region" description="Basic and acidic residues" evidence="1">
    <location>
        <begin position="218"/>
        <end position="234"/>
    </location>
</feature>
<accession>A0ABQ7U9J4</accession>
<reference evidence="2 3" key="1">
    <citation type="journal article" date="2021" name="bioRxiv">
        <title>Chromosome-scale and haplotype-resolved genome assembly of a tetraploid potato cultivar.</title>
        <authorList>
            <person name="Sun H."/>
            <person name="Jiao W.-B."/>
            <person name="Krause K."/>
            <person name="Campoy J.A."/>
            <person name="Goel M."/>
            <person name="Folz-Donahue K."/>
            <person name="Kukat C."/>
            <person name="Huettel B."/>
            <person name="Schneeberger K."/>
        </authorList>
    </citation>
    <scope>NUCLEOTIDE SEQUENCE [LARGE SCALE GENOMIC DNA]</scope>
    <source>
        <strain evidence="2">SolTubOtavaFocal</strain>
        <tissue evidence="2">Leaves</tissue>
    </source>
</reference>
<keyword evidence="3" id="KW-1185">Reference proteome</keyword>
<sequence length="294" mass="32150">MSQSPSSSKKMLDSLNEIDPVAFYTSSVSPSPSKMSTTSPVNIGDTNQLNPQSPLDLNNPTHEPNPCSIMLSDHLFEGDLPENKSSESNILAASESLVVESLTQKREVILSEEGEQFGDDFLRGSQPVFEQTPEFGVYPSSDSTDNDKDNCPLRWIVQKKIVPVSTKGYEKVTEETPKIWPFTRSDSKKLMGDAMKLGNVLFEIPNTDVVDIFIEDSKHDGVGKGSEEKWEKLINKPSKGKSQGKGKSKASVATRVVSKKGKNKRKRETSPAIKPASGKGPGPMGHEDDHGESK</sequence>
<feature type="region of interest" description="Disordered" evidence="1">
    <location>
        <begin position="218"/>
        <end position="294"/>
    </location>
</feature>
<comment type="caution">
    <text evidence="2">The sequence shown here is derived from an EMBL/GenBank/DDBJ whole genome shotgun (WGS) entry which is preliminary data.</text>
</comment>
<feature type="compositionally biased region" description="Basic and acidic residues" evidence="1">
    <location>
        <begin position="285"/>
        <end position="294"/>
    </location>
</feature>
<proteinExistence type="predicted"/>
<evidence type="ECO:0000313" key="3">
    <source>
        <dbReference type="Proteomes" id="UP000826656"/>
    </source>
</evidence>
<feature type="compositionally biased region" description="Basic residues" evidence="1">
    <location>
        <begin position="257"/>
        <end position="267"/>
    </location>
</feature>
<feature type="region of interest" description="Disordered" evidence="1">
    <location>
        <begin position="24"/>
        <end position="66"/>
    </location>
</feature>
<evidence type="ECO:0000313" key="2">
    <source>
        <dbReference type="EMBL" id="KAH0742938.1"/>
    </source>
</evidence>